<reference evidence="2" key="2">
    <citation type="journal article" date="2015" name="Data Brief">
        <title>Shoot transcriptome of the giant reed, Arundo donax.</title>
        <authorList>
            <person name="Barrero R.A."/>
            <person name="Guerrero F.D."/>
            <person name="Moolhuijzen P."/>
            <person name="Goolsby J.A."/>
            <person name="Tidwell J."/>
            <person name="Bellgard S.E."/>
            <person name="Bellgard M.I."/>
        </authorList>
    </citation>
    <scope>NUCLEOTIDE SEQUENCE</scope>
    <source>
        <tissue evidence="2">Shoot tissue taken approximately 20 cm above the soil surface</tissue>
    </source>
</reference>
<dbReference type="AlphaFoldDB" id="A0A0A9A2W8"/>
<keyword evidence="1" id="KW-0472">Membrane</keyword>
<proteinExistence type="predicted"/>
<accession>A0A0A9A2W8</accession>
<keyword evidence="1" id="KW-0812">Transmembrane</keyword>
<evidence type="ECO:0000313" key="2">
    <source>
        <dbReference type="EMBL" id="JAD44288.1"/>
    </source>
</evidence>
<sequence>MMKTVYVCDNMVIIFYLHCIMLRDYMWSLYCT</sequence>
<reference evidence="2" key="1">
    <citation type="submission" date="2014-09" db="EMBL/GenBank/DDBJ databases">
        <authorList>
            <person name="Magalhaes I.L.F."/>
            <person name="Oliveira U."/>
            <person name="Santos F.R."/>
            <person name="Vidigal T.H.D.A."/>
            <person name="Brescovit A.D."/>
            <person name="Santos A.J."/>
        </authorList>
    </citation>
    <scope>NUCLEOTIDE SEQUENCE</scope>
    <source>
        <tissue evidence="2">Shoot tissue taken approximately 20 cm above the soil surface</tissue>
    </source>
</reference>
<organism evidence="2">
    <name type="scientific">Arundo donax</name>
    <name type="common">Giant reed</name>
    <name type="synonym">Donax arundinaceus</name>
    <dbReference type="NCBI Taxonomy" id="35708"/>
    <lineage>
        <taxon>Eukaryota</taxon>
        <taxon>Viridiplantae</taxon>
        <taxon>Streptophyta</taxon>
        <taxon>Embryophyta</taxon>
        <taxon>Tracheophyta</taxon>
        <taxon>Spermatophyta</taxon>
        <taxon>Magnoliopsida</taxon>
        <taxon>Liliopsida</taxon>
        <taxon>Poales</taxon>
        <taxon>Poaceae</taxon>
        <taxon>PACMAD clade</taxon>
        <taxon>Arundinoideae</taxon>
        <taxon>Arundineae</taxon>
        <taxon>Arundo</taxon>
    </lineage>
</organism>
<protein>
    <submittedName>
        <fullName evidence="2">Uncharacterized protein</fullName>
    </submittedName>
</protein>
<dbReference type="EMBL" id="GBRH01253607">
    <property type="protein sequence ID" value="JAD44288.1"/>
    <property type="molecule type" value="Transcribed_RNA"/>
</dbReference>
<evidence type="ECO:0000256" key="1">
    <source>
        <dbReference type="SAM" id="Phobius"/>
    </source>
</evidence>
<name>A0A0A9A2W8_ARUDO</name>
<keyword evidence="1" id="KW-1133">Transmembrane helix</keyword>
<feature type="transmembrane region" description="Helical" evidence="1">
    <location>
        <begin position="12"/>
        <end position="30"/>
    </location>
</feature>